<dbReference type="RefSeq" id="WP_085303376.1">
    <property type="nucleotide sequence ID" value="NZ_AP022594.1"/>
</dbReference>
<dbReference type="OrthoDB" id="4764244at2"/>
<comment type="caution">
    <text evidence="1">The sequence shown here is derived from an EMBL/GenBank/DDBJ whole genome shotgun (WGS) entry which is preliminary data.</text>
</comment>
<protein>
    <submittedName>
        <fullName evidence="1">Uncharacterized protein</fullName>
    </submittedName>
</protein>
<dbReference type="AlphaFoldDB" id="A0A7I7SCG5"/>
<accession>A0A7I7SCG5</accession>
<keyword evidence="2" id="KW-1185">Reference proteome</keyword>
<evidence type="ECO:0000313" key="2">
    <source>
        <dbReference type="Proteomes" id="UP000193577"/>
    </source>
</evidence>
<dbReference type="EMBL" id="NCXO01000013">
    <property type="protein sequence ID" value="OSC34135.1"/>
    <property type="molecule type" value="Genomic_DNA"/>
</dbReference>
<gene>
    <name evidence="1" type="ORF">B8W67_08265</name>
</gene>
<sequence>MSTSGEIDPSPGWLQRLWARRATVAPFAVAGALSVLAGGIVAAAIAAPTPTRHGVWSVAYLVLVVGLCQIALGAGQALLAATPPTRKAVWTAAVVFNLANVGVLAGVLTDRVAVLNAGSVLLLVALVLFLVGVRRSDRRGWALHLYRGVVTVLVVSIPIGLVITTVGAT</sequence>
<evidence type="ECO:0000313" key="1">
    <source>
        <dbReference type="EMBL" id="OSC34135.1"/>
    </source>
</evidence>
<name>A0A7I7SCG5_9MYCO</name>
<proteinExistence type="predicted"/>
<reference evidence="1 2" key="1">
    <citation type="submission" date="2017-04" db="EMBL/GenBank/DDBJ databases">
        <title>The new phylogeny of genus Mycobacterium.</title>
        <authorList>
            <person name="Tortoli E."/>
            <person name="Trovato A."/>
            <person name="Cirillo D.M."/>
        </authorList>
    </citation>
    <scope>NUCLEOTIDE SEQUENCE [LARGE SCALE GENOMIC DNA]</scope>
    <source>
        <strain evidence="1 2">KCTC 19819</strain>
    </source>
</reference>
<dbReference type="Proteomes" id="UP000193577">
    <property type="component" value="Unassembled WGS sequence"/>
</dbReference>
<organism evidence="1 2">
    <name type="scientific">Mycolicibacillus koreensis</name>
    <dbReference type="NCBI Taxonomy" id="1069220"/>
    <lineage>
        <taxon>Bacteria</taxon>
        <taxon>Bacillati</taxon>
        <taxon>Actinomycetota</taxon>
        <taxon>Actinomycetes</taxon>
        <taxon>Mycobacteriales</taxon>
        <taxon>Mycobacteriaceae</taxon>
        <taxon>Mycolicibacillus</taxon>
    </lineage>
</organism>